<sequence>MARTHVGVTIDGVMGTCSISTIIIFLVSFALVWRILKDFRWWVKTDGVVAYDQVFSVACWSFFSFIVARGCFNLAFFPLSFFCSPSL</sequence>
<keyword evidence="1" id="KW-0472">Membrane</keyword>
<keyword evidence="1" id="KW-1133">Transmembrane helix</keyword>
<organism evidence="2 3">
    <name type="scientific">Penicillium oxalicum (strain 114-2 / CGMCC 5302)</name>
    <name type="common">Penicillium decumbens</name>
    <dbReference type="NCBI Taxonomy" id="933388"/>
    <lineage>
        <taxon>Eukaryota</taxon>
        <taxon>Fungi</taxon>
        <taxon>Dikarya</taxon>
        <taxon>Ascomycota</taxon>
        <taxon>Pezizomycotina</taxon>
        <taxon>Eurotiomycetes</taxon>
        <taxon>Eurotiomycetidae</taxon>
        <taxon>Eurotiales</taxon>
        <taxon>Aspergillaceae</taxon>
        <taxon>Penicillium</taxon>
    </lineage>
</organism>
<proteinExistence type="predicted"/>
<evidence type="ECO:0000313" key="3">
    <source>
        <dbReference type="Proteomes" id="UP000019376"/>
    </source>
</evidence>
<keyword evidence="3" id="KW-1185">Reference proteome</keyword>
<name>S8B4R6_PENO1</name>
<accession>S8B4R6</accession>
<dbReference type="Proteomes" id="UP000019376">
    <property type="component" value="Unassembled WGS sequence"/>
</dbReference>
<keyword evidence="1" id="KW-0812">Transmembrane</keyword>
<evidence type="ECO:0000256" key="1">
    <source>
        <dbReference type="SAM" id="Phobius"/>
    </source>
</evidence>
<feature type="transmembrane region" description="Helical" evidence="1">
    <location>
        <begin position="12"/>
        <end position="33"/>
    </location>
</feature>
<protein>
    <submittedName>
        <fullName evidence="2">Uncharacterized protein</fullName>
    </submittedName>
</protein>
<evidence type="ECO:0000313" key="2">
    <source>
        <dbReference type="EMBL" id="EPS29567.1"/>
    </source>
</evidence>
<dbReference type="EMBL" id="KB644412">
    <property type="protein sequence ID" value="EPS29567.1"/>
    <property type="molecule type" value="Genomic_DNA"/>
</dbReference>
<dbReference type="HOGENOM" id="CLU_2484042_0_0_1"/>
<feature type="transmembrane region" description="Helical" evidence="1">
    <location>
        <begin position="54"/>
        <end position="77"/>
    </location>
</feature>
<reference evidence="2 3" key="1">
    <citation type="journal article" date="2013" name="PLoS ONE">
        <title>Genomic and secretomic analyses reveal unique features of the lignocellulolytic enzyme system of Penicillium decumbens.</title>
        <authorList>
            <person name="Liu G."/>
            <person name="Zhang L."/>
            <person name="Wei X."/>
            <person name="Zou G."/>
            <person name="Qin Y."/>
            <person name="Ma L."/>
            <person name="Li J."/>
            <person name="Zheng H."/>
            <person name="Wang S."/>
            <person name="Wang C."/>
            <person name="Xun L."/>
            <person name="Zhao G.-P."/>
            <person name="Zhou Z."/>
            <person name="Qu Y."/>
        </authorList>
    </citation>
    <scope>NUCLEOTIDE SEQUENCE [LARGE SCALE GENOMIC DNA]</scope>
    <source>
        <strain evidence="3">114-2 / CGMCC 5302</strain>
    </source>
</reference>
<dbReference type="AlphaFoldDB" id="S8B4R6"/>
<gene>
    <name evidence="2" type="ORF">PDE_04517</name>
</gene>